<evidence type="ECO:0000256" key="1">
    <source>
        <dbReference type="ARBA" id="ARBA00007637"/>
    </source>
</evidence>
<accession>A0A1F6LP80</accession>
<proteinExistence type="inferred from homology"/>
<organism evidence="3 4">
    <name type="scientific">Candidatus Magasanikbacteria bacterium RIFCSPHIGHO2_01_FULL_50_8</name>
    <dbReference type="NCBI Taxonomy" id="1798674"/>
    <lineage>
        <taxon>Bacteria</taxon>
        <taxon>Candidatus Magasanikiibacteriota</taxon>
    </lineage>
</organism>
<dbReference type="Pfam" id="PF01370">
    <property type="entry name" value="Epimerase"/>
    <property type="match status" value="1"/>
</dbReference>
<dbReference type="Gene3D" id="3.40.50.720">
    <property type="entry name" value="NAD(P)-binding Rossmann-like Domain"/>
    <property type="match status" value="1"/>
</dbReference>
<evidence type="ECO:0000259" key="2">
    <source>
        <dbReference type="Pfam" id="PF01370"/>
    </source>
</evidence>
<dbReference type="EMBL" id="MFPV01000044">
    <property type="protein sequence ID" value="OGH61198.1"/>
    <property type="molecule type" value="Genomic_DNA"/>
</dbReference>
<gene>
    <name evidence="3" type="ORF">A2848_00770</name>
</gene>
<reference evidence="3 4" key="1">
    <citation type="journal article" date="2016" name="Nat. Commun.">
        <title>Thousands of microbial genomes shed light on interconnected biogeochemical processes in an aquifer system.</title>
        <authorList>
            <person name="Anantharaman K."/>
            <person name="Brown C.T."/>
            <person name="Hug L.A."/>
            <person name="Sharon I."/>
            <person name="Castelle C.J."/>
            <person name="Probst A.J."/>
            <person name="Thomas B.C."/>
            <person name="Singh A."/>
            <person name="Wilkins M.J."/>
            <person name="Karaoz U."/>
            <person name="Brodie E.L."/>
            <person name="Williams K.H."/>
            <person name="Hubbard S.S."/>
            <person name="Banfield J.F."/>
        </authorList>
    </citation>
    <scope>NUCLEOTIDE SEQUENCE [LARGE SCALE GENOMIC DNA]</scope>
</reference>
<sequence length="285" mass="30904">MNSRDAHKRILITGARGFTGRALSVFLQSQGETNLTLVDRCVDAVDGVSVCDLSDQSPVASLVSEVQPQEIYHLVGSFTQDFNIDFETNVLSTKYLCDALVTTQSSARLLLVGSAAEYGAVAASDNPIVEDQPLRPTSVYGLTKSFQSTLMQYYSRVHHVDLVMARTFNVYGQGISPLLFAGKMYEQIAAGGRMIEVDDVSAVRDFLHISDVVRYYHLIMQQGVAGEVYNVGSGIPLNGAEILSKIAEELGKDPSDFTAVSAGSTAVVKQLFAEVGKLHTLELKE</sequence>
<dbReference type="Proteomes" id="UP000176329">
    <property type="component" value="Unassembled WGS sequence"/>
</dbReference>
<comment type="caution">
    <text evidence="3">The sequence shown here is derived from an EMBL/GenBank/DDBJ whole genome shotgun (WGS) entry which is preliminary data.</text>
</comment>
<dbReference type="AlphaFoldDB" id="A0A1F6LP80"/>
<dbReference type="SUPFAM" id="SSF51735">
    <property type="entry name" value="NAD(P)-binding Rossmann-fold domains"/>
    <property type="match status" value="1"/>
</dbReference>
<protein>
    <recommendedName>
        <fullName evidence="2">NAD-dependent epimerase/dehydratase domain-containing protein</fullName>
    </recommendedName>
</protein>
<dbReference type="InterPro" id="IPR001509">
    <property type="entry name" value="Epimerase_deHydtase"/>
</dbReference>
<dbReference type="PANTHER" id="PTHR43000">
    <property type="entry name" value="DTDP-D-GLUCOSE 4,6-DEHYDRATASE-RELATED"/>
    <property type="match status" value="1"/>
</dbReference>
<feature type="domain" description="NAD-dependent epimerase/dehydratase" evidence="2">
    <location>
        <begin position="10"/>
        <end position="232"/>
    </location>
</feature>
<dbReference type="Gene3D" id="3.90.25.10">
    <property type="entry name" value="UDP-galactose 4-epimerase, domain 1"/>
    <property type="match status" value="1"/>
</dbReference>
<dbReference type="InterPro" id="IPR036291">
    <property type="entry name" value="NAD(P)-bd_dom_sf"/>
</dbReference>
<evidence type="ECO:0000313" key="3">
    <source>
        <dbReference type="EMBL" id="OGH61198.1"/>
    </source>
</evidence>
<name>A0A1F6LP80_9BACT</name>
<evidence type="ECO:0000313" key="4">
    <source>
        <dbReference type="Proteomes" id="UP000176329"/>
    </source>
</evidence>
<comment type="similarity">
    <text evidence="1">Belongs to the NAD(P)-dependent epimerase/dehydratase family.</text>
</comment>